<proteinExistence type="predicted"/>
<organism evidence="1">
    <name type="scientific">viral metagenome</name>
    <dbReference type="NCBI Taxonomy" id="1070528"/>
    <lineage>
        <taxon>unclassified sequences</taxon>
        <taxon>metagenomes</taxon>
        <taxon>organismal metagenomes</taxon>
    </lineage>
</organism>
<gene>
    <name evidence="1" type="ORF">TM448B01802_0017</name>
</gene>
<reference evidence="1" key="1">
    <citation type="submission" date="2020-03" db="EMBL/GenBank/DDBJ databases">
        <title>The deep terrestrial virosphere.</title>
        <authorList>
            <person name="Holmfeldt K."/>
            <person name="Nilsson E."/>
            <person name="Simone D."/>
            <person name="Lopez-Fernandez M."/>
            <person name="Wu X."/>
            <person name="de Brujin I."/>
            <person name="Lundin D."/>
            <person name="Andersson A."/>
            <person name="Bertilsson S."/>
            <person name="Dopson M."/>
        </authorList>
    </citation>
    <scope>NUCLEOTIDE SEQUENCE</scope>
    <source>
        <strain evidence="1">TM448B01802</strain>
    </source>
</reference>
<name>A0A6M3XPY4_9ZZZZ</name>
<dbReference type="EMBL" id="MT144824">
    <property type="protein sequence ID" value="QJI00045.1"/>
    <property type="molecule type" value="Genomic_DNA"/>
</dbReference>
<evidence type="ECO:0000313" key="1">
    <source>
        <dbReference type="EMBL" id="QJI00045.1"/>
    </source>
</evidence>
<accession>A0A6M3XPY4</accession>
<protein>
    <submittedName>
        <fullName evidence="1">Uncharacterized protein</fullName>
    </submittedName>
</protein>
<sequence>MSKQRWVRGKGDFLAFSGPCLLTHVIVYPDAADDYADVYDGRDATVGTKLARFRSADKGTRQFDFAGGLLMDGGIYVAAFDSAVETTIAFIPERHFMPGGAVEES</sequence>
<dbReference type="AlphaFoldDB" id="A0A6M3XPY4"/>